<sequence length="594" mass="67930">MRICFFTANPFGMFGTTGTFKLIEEASVVCDTYTFSREPMPGNTIYEAPETLSIELYDYLAKRHYPKIIEKVKAFNPCVLYIFNYSEWPELAAALKSQFPKIPIFLDLQTPLLAQGDKREDIRSRGERAQCYITKVFTYSKSNIETWIKNPAVLYHEYPLGVDCASVPPYRRKALKNHQGPYHAIYFGSLNPLREIDKFVFLLQKSLGALEKQVTLDLYGDKVSDQYREKILLHEDSWLRLNLRPAISQKELFQKFSDYDFGIAWVPNTQYTDSPSLKLIEMMASGMPVIASNTNAHRLCIEGCEQIPLFDETEFSLTEALSKLLTHLASHNPTININASKRYSFTKIFADHLLPIMAAELATLGGKRGTESSNLLQATPLDESLTNLSFDKSNCPDFITYALISSFYINGQQPLTEYLRKICEYRSQSECIQLQKYVVTNHPKQLVGILNKKDICLTRPIVLAKTLDKIKQTNLKELFDFLSCRFIIIDPELLLSQLRLDEVMSIFSDTAVLNVILGRHVVASIIDAKVLQNTKDCKKATIQDYCDDALKAKSIDFKVLHQLTQKNEKNCTKKLSQIYCRHKYQSYKTGLSLK</sequence>
<dbReference type="HOGENOM" id="CLU_459044_0_0_6"/>
<dbReference type="eggNOG" id="COG0438">
    <property type="taxonomic scope" value="Bacteria"/>
</dbReference>
<dbReference type="AlphaFoldDB" id="D3RMC9"/>
<reference evidence="1 2" key="1">
    <citation type="journal article" date="2011" name="Stand. Genomic Sci.">
        <title>Complete genome sequence of Allochromatium vinosum DSM 180(T).</title>
        <authorList>
            <person name="Weissgerber T."/>
            <person name="Zigann R."/>
            <person name="Bruce D."/>
            <person name="Chang Y.J."/>
            <person name="Detter J.C."/>
            <person name="Han C."/>
            <person name="Hauser L."/>
            <person name="Jeffries C.D."/>
            <person name="Land M."/>
            <person name="Munk A.C."/>
            <person name="Tapia R."/>
            <person name="Dahl C."/>
        </authorList>
    </citation>
    <scope>NUCLEOTIDE SEQUENCE [LARGE SCALE GENOMIC DNA]</scope>
    <source>
        <strain evidence="2">ATCC 17899 / DSM 180 / NBRC 103801 / NCIMB 10441 / D</strain>
    </source>
</reference>
<keyword evidence="2" id="KW-1185">Reference proteome</keyword>
<dbReference type="OrthoDB" id="9764577at2"/>
<dbReference type="Gene3D" id="3.40.50.2000">
    <property type="entry name" value="Glycogen Phosphorylase B"/>
    <property type="match status" value="1"/>
</dbReference>
<dbReference type="SUPFAM" id="SSF53756">
    <property type="entry name" value="UDP-Glycosyltransferase/glycogen phosphorylase"/>
    <property type="match status" value="1"/>
</dbReference>
<accession>D3RMC9</accession>
<name>D3RMC9_ALLVD</name>
<dbReference type="Proteomes" id="UP000001441">
    <property type="component" value="Chromosome"/>
</dbReference>
<dbReference type="STRING" id="572477.Alvin_0221"/>
<evidence type="ECO:0000313" key="2">
    <source>
        <dbReference type="Proteomes" id="UP000001441"/>
    </source>
</evidence>
<gene>
    <name evidence="1" type="ordered locus">Alvin_0221</name>
</gene>
<evidence type="ECO:0000313" key="1">
    <source>
        <dbReference type="EMBL" id="ADC61187.1"/>
    </source>
</evidence>
<dbReference type="KEGG" id="alv:Alvin_0221"/>
<protein>
    <recommendedName>
        <fullName evidence="3">Glycosyl transferase group 1</fullName>
    </recommendedName>
</protein>
<dbReference type="EMBL" id="CP001896">
    <property type="protein sequence ID" value="ADC61187.1"/>
    <property type="molecule type" value="Genomic_DNA"/>
</dbReference>
<evidence type="ECO:0008006" key="3">
    <source>
        <dbReference type="Google" id="ProtNLM"/>
    </source>
</evidence>
<proteinExistence type="predicted"/>
<organism evidence="1 2">
    <name type="scientific">Allochromatium vinosum (strain ATCC 17899 / DSM 180 / NBRC 103801 / NCIMB 10441 / D)</name>
    <name type="common">Chromatium vinosum</name>
    <dbReference type="NCBI Taxonomy" id="572477"/>
    <lineage>
        <taxon>Bacteria</taxon>
        <taxon>Pseudomonadati</taxon>
        <taxon>Pseudomonadota</taxon>
        <taxon>Gammaproteobacteria</taxon>
        <taxon>Chromatiales</taxon>
        <taxon>Chromatiaceae</taxon>
        <taxon>Allochromatium</taxon>
    </lineage>
</organism>